<reference evidence="2 3" key="1">
    <citation type="submission" date="2020-06" db="EMBL/GenBank/DDBJ databases">
        <authorList>
            <person name="Li R."/>
            <person name="Bekaert M."/>
        </authorList>
    </citation>
    <scope>NUCLEOTIDE SEQUENCE [LARGE SCALE GENOMIC DNA]</scope>
    <source>
        <strain evidence="3">wild</strain>
    </source>
</reference>
<dbReference type="AlphaFoldDB" id="A0A6J8D4G5"/>
<feature type="region of interest" description="Disordered" evidence="1">
    <location>
        <begin position="348"/>
        <end position="372"/>
    </location>
</feature>
<sequence>MLGVGAYQKKKVGRNQKKKKTLPAAPKAPTLKPNRDGSRTRNSSPSPRPDPSNLISPNRDISRGHNSSPTCRPDSGEKKIVIMDNKFLVVSFESQTKKIAVEEMAYDGIVDVIKERLGVTSPIMKYFDNDVNEYIDLEFDSSDFVKDYKVLKVKVSQRFSEREDTLNAAKNHDSQEAASSSQTRTIPGSLSPTRSGSPSRPSTPQSRPHTPVNTTPSPHSRLLTPLIRTVTPTGVSATFHKRSGKSWPKKYTFPVESIPRAVQQQFDLKQPLPKKEMRMFIDTLYLVITKYDGGLYTSSEMYEEIVDAILGAHPYLLKVDGLPLVSVKAYWKGKLVYKFGNSRKRHDGNLPEVVERKRKKDKEPERKEGGNL</sequence>
<evidence type="ECO:0008006" key="4">
    <source>
        <dbReference type="Google" id="ProtNLM"/>
    </source>
</evidence>
<evidence type="ECO:0000313" key="2">
    <source>
        <dbReference type="EMBL" id="CAC5403618.1"/>
    </source>
</evidence>
<feature type="compositionally biased region" description="Polar residues" evidence="1">
    <location>
        <begin position="176"/>
        <end position="186"/>
    </location>
</feature>
<feature type="region of interest" description="Disordered" evidence="1">
    <location>
        <begin position="161"/>
        <end position="225"/>
    </location>
</feature>
<feature type="compositionally biased region" description="Basic residues" evidence="1">
    <location>
        <begin position="8"/>
        <end position="21"/>
    </location>
</feature>
<accession>A0A6J8D4G5</accession>
<dbReference type="EMBL" id="CACVKT020006798">
    <property type="protein sequence ID" value="CAC5403618.1"/>
    <property type="molecule type" value="Genomic_DNA"/>
</dbReference>
<dbReference type="OrthoDB" id="6200709at2759"/>
<dbReference type="Proteomes" id="UP000507470">
    <property type="component" value="Unassembled WGS sequence"/>
</dbReference>
<feature type="compositionally biased region" description="Low complexity" evidence="1">
    <location>
        <begin position="22"/>
        <end position="32"/>
    </location>
</feature>
<protein>
    <recommendedName>
        <fullName evidence="4">PB1 domain-containing protein</fullName>
    </recommendedName>
</protein>
<feature type="region of interest" description="Disordered" evidence="1">
    <location>
        <begin position="1"/>
        <end position="76"/>
    </location>
</feature>
<proteinExistence type="predicted"/>
<keyword evidence="3" id="KW-1185">Reference proteome</keyword>
<evidence type="ECO:0000256" key="1">
    <source>
        <dbReference type="SAM" id="MobiDB-lite"/>
    </source>
</evidence>
<evidence type="ECO:0000313" key="3">
    <source>
        <dbReference type="Proteomes" id="UP000507470"/>
    </source>
</evidence>
<name>A0A6J8D4G5_MYTCO</name>
<organism evidence="2 3">
    <name type="scientific">Mytilus coruscus</name>
    <name type="common">Sea mussel</name>
    <dbReference type="NCBI Taxonomy" id="42192"/>
    <lineage>
        <taxon>Eukaryota</taxon>
        <taxon>Metazoa</taxon>
        <taxon>Spiralia</taxon>
        <taxon>Lophotrochozoa</taxon>
        <taxon>Mollusca</taxon>
        <taxon>Bivalvia</taxon>
        <taxon>Autobranchia</taxon>
        <taxon>Pteriomorphia</taxon>
        <taxon>Mytilida</taxon>
        <taxon>Mytiloidea</taxon>
        <taxon>Mytilidae</taxon>
        <taxon>Mytilinae</taxon>
        <taxon>Mytilus</taxon>
    </lineage>
</organism>
<feature type="compositionally biased region" description="Low complexity" evidence="1">
    <location>
        <begin position="187"/>
        <end position="211"/>
    </location>
</feature>
<gene>
    <name evidence="2" type="ORF">MCOR_37494</name>
</gene>
<feature type="compositionally biased region" description="Basic and acidic residues" evidence="1">
    <location>
        <begin position="161"/>
        <end position="175"/>
    </location>
</feature>